<evidence type="ECO:0000256" key="1">
    <source>
        <dbReference type="SAM" id="MobiDB-lite"/>
    </source>
</evidence>
<feature type="region of interest" description="Disordered" evidence="1">
    <location>
        <begin position="352"/>
        <end position="373"/>
    </location>
</feature>
<evidence type="ECO:0000313" key="3">
    <source>
        <dbReference type="Proteomes" id="UP001177003"/>
    </source>
</evidence>
<feature type="compositionally biased region" description="Low complexity" evidence="1">
    <location>
        <begin position="158"/>
        <end position="175"/>
    </location>
</feature>
<sequence>MHTRHSGLSSPLAFDPEIERTARSNRVAKRNINTMSVDNVVMEDVVEGREDAANNPPPLVPPQAPQFPNNNNGNNGNNNNVGAPIIQPVQPQPNRNNHGQNGGNGRNWAQNMGGNVGNHNGGNVRNQNQNPRNVGPQFGNGGNGGNKDDRDFDDVSDNGHGWNQNHNGGNTRNQGNWGGNGNYNNNWNNQNFPNGGNNDYNDGFGNQGFGNQYRRNPNGGFNNANGGYYIEDHCMRSQEEISQVHGYSQFQNNPRSFNRNYNQGGNHNNNGNFNNNNHQGNYQNQNQAKQFQQSNFNQGGTSKQEETDSNKLDKIMEFITQTYQKADTNSKSIAAIEKQIAQLAEQIGKREDGKFPSTTTVNPSHTQRPRKEHQVNEVITLRSGKKVDNKVSAPTLDNDSDTEVIFDEKEELEKDFKPAKKNYLRVKMTLKLGSMVWRLISHHTLRL</sequence>
<feature type="compositionally biased region" description="Polar residues" evidence="1">
    <location>
        <begin position="245"/>
        <end position="256"/>
    </location>
</feature>
<organism evidence="2 3">
    <name type="scientific">Lactuca saligna</name>
    <name type="common">Willowleaf lettuce</name>
    <dbReference type="NCBI Taxonomy" id="75948"/>
    <lineage>
        <taxon>Eukaryota</taxon>
        <taxon>Viridiplantae</taxon>
        <taxon>Streptophyta</taxon>
        <taxon>Embryophyta</taxon>
        <taxon>Tracheophyta</taxon>
        <taxon>Spermatophyta</taxon>
        <taxon>Magnoliopsida</taxon>
        <taxon>eudicotyledons</taxon>
        <taxon>Gunneridae</taxon>
        <taxon>Pentapetalae</taxon>
        <taxon>asterids</taxon>
        <taxon>campanulids</taxon>
        <taxon>Asterales</taxon>
        <taxon>Asteraceae</taxon>
        <taxon>Cichorioideae</taxon>
        <taxon>Cichorieae</taxon>
        <taxon>Lactucinae</taxon>
        <taxon>Lactuca</taxon>
    </lineage>
</organism>
<reference evidence="2" key="1">
    <citation type="submission" date="2023-04" db="EMBL/GenBank/DDBJ databases">
        <authorList>
            <person name="Vijverberg K."/>
            <person name="Xiong W."/>
            <person name="Schranz E."/>
        </authorList>
    </citation>
    <scope>NUCLEOTIDE SEQUENCE</scope>
</reference>
<protein>
    <submittedName>
        <fullName evidence="2">Uncharacterized protein</fullName>
    </submittedName>
</protein>
<evidence type="ECO:0000313" key="2">
    <source>
        <dbReference type="EMBL" id="CAI9259771.1"/>
    </source>
</evidence>
<gene>
    <name evidence="2" type="ORF">LSALG_LOCUS646</name>
</gene>
<feature type="compositionally biased region" description="Polar residues" evidence="1">
    <location>
        <begin position="356"/>
        <end position="366"/>
    </location>
</feature>
<feature type="region of interest" description="Disordered" evidence="1">
    <location>
        <begin position="245"/>
        <end position="282"/>
    </location>
</feature>
<dbReference type="AlphaFoldDB" id="A0AA35Y5R9"/>
<dbReference type="EMBL" id="OX465086">
    <property type="protein sequence ID" value="CAI9259771.1"/>
    <property type="molecule type" value="Genomic_DNA"/>
</dbReference>
<dbReference type="Proteomes" id="UP001177003">
    <property type="component" value="Chromosome 0"/>
</dbReference>
<feature type="region of interest" description="Disordered" evidence="1">
    <location>
        <begin position="50"/>
        <end position="218"/>
    </location>
</feature>
<feature type="compositionally biased region" description="Low complexity" evidence="1">
    <location>
        <begin position="66"/>
        <end position="80"/>
    </location>
</feature>
<accession>A0AA35Y5R9</accession>
<feature type="compositionally biased region" description="Low complexity" evidence="1">
    <location>
        <begin position="182"/>
        <end position="204"/>
    </location>
</feature>
<proteinExistence type="predicted"/>
<name>A0AA35Y5R9_LACSI</name>
<feature type="compositionally biased region" description="Pro residues" evidence="1">
    <location>
        <begin position="55"/>
        <end position="65"/>
    </location>
</feature>
<feature type="compositionally biased region" description="Low complexity" evidence="1">
    <location>
        <begin position="121"/>
        <end position="137"/>
    </location>
</feature>
<keyword evidence="3" id="KW-1185">Reference proteome</keyword>
<feature type="compositionally biased region" description="Low complexity" evidence="1">
    <location>
        <begin position="257"/>
        <end position="282"/>
    </location>
</feature>